<accession>A0A2S9YQK1</accession>
<dbReference type="OrthoDB" id="5507102at2"/>
<organism evidence="1 2">
    <name type="scientific">Enhygromyxa salina</name>
    <dbReference type="NCBI Taxonomy" id="215803"/>
    <lineage>
        <taxon>Bacteria</taxon>
        <taxon>Pseudomonadati</taxon>
        <taxon>Myxococcota</taxon>
        <taxon>Polyangia</taxon>
        <taxon>Nannocystales</taxon>
        <taxon>Nannocystaceae</taxon>
        <taxon>Enhygromyxa</taxon>
    </lineage>
</organism>
<gene>
    <name evidence="1" type="ORF">ENSA7_30680</name>
</gene>
<sequence length="283" mass="30857">MRDTGGLKSRSAGRRRSALAVVGAVIGLLALPALAVVGGVSCLIPDHDIQVLTTDVNRYPVRFVEGIPLSDEARCACSETSCECPMAPLTSVPPFLDPDDPAYQFCICGENRVDTNRLPGVTLYVEDQDEVDGEADDPLRAAALLDWDPTLGDTAVDYVAYRNYLDPREILALYYTPFETSVLKRPRPYVRAITLSDLEGFDLCNGAGRPVGPGFHTLSIITSDRLWFKRETQVSETGSESMEVVQEGVPDIAAGATYDVQTYVFKCLEEGDDFCKCADTTEP</sequence>
<dbReference type="EMBL" id="PVNL01000057">
    <property type="protein sequence ID" value="PRQ07356.1"/>
    <property type="molecule type" value="Genomic_DNA"/>
</dbReference>
<proteinExistence type="predicted"/>
<name>A0A2S9YQK1_9BACT</name>
<evidence type="ECO:0000313" key="2">
    <source>
        <dbReference type="Proteomes" id="UP000238823"/>
    </source>
</evidence>
<evidence type="ECO:0000313" key="1">
    <source>
        <dbReference type="EMBL" id="PRQ07356.1"/>
    </source>
</evidence>
<dbReference type="Proteomes" id="UP000238823">
    <property type="component" value="Unassembled WGS sequence"/>
</dbReference>
<comment type="caution">
    <text evidence="1">The sequence shown here is derived from an EMBL/GenBank/DDBJ whole genome shotgun (WGS) entry which is preliminary data.</text>
</comment>
<dbReference type="AlphaFoldDB" id="A0A2S9YQK1"/>
<dbReference type="RefSeq" id="WP_106090060.1">
    <property type="nucleotide sequence ID" value="NZ_PVNL01000057.1"/>
</dbReference>
<reference evidence="1 2" key="1">
    <citation type="submission" date="2018-03" db="EMBL/GenBank/DDBJ databases">
        <title>Draft Genome Sequences of the Obligatory Marine Myxobacteria Enhygromyxa salina SWB007.</title>
        <authorList>
            <person name="Poehlein A."/>
            <person name="Moghaddam J.A."/>
            <person name="Harms H."/>
            <person name="Alanjari M."/>
            <person name="Koenig G.M."/>
            <person name="Daniel R."/>
            <person name="Schaeberle T.F."/>
        </authorList>
    </citation>
    <scope>NUCLEOTIDE SEQUENCE [LARGE SCALE GENOMIC DNA]</scope>
    <source>
        <strain evidence="1 2">SWB007</strain>
    </source>
</reference>
<protein>
    <submittedName>
        <fullName evidence="1">Uncharacterized protein</fullName>
    </submittedName>
</protein>